<feature type="region of interest" description="Disordered" evidence="1">
    <location>
        <begin position="38"/>
        <end position="60"/>
    </location>
</feature>
<evidence type="ECO:0000256" key="1">
    <source>
        <dbReference type="SAM" id="MobiDB-lite"/>
    </source>
</evidence>
<dbReference type="KEGG" id="xba:C7S18_03405"/>
<organism evidence="2 3">
    <name type="scientific">Ahniella affigens</name>
    <dbReference type="NCBI Taxonomy" id="2021234"/>
    <lineage>
        <taxon>Bacteria</taxon>
        <taxon>Pseudomonadati</taxon>
        <taxon>Pseudomonadota</taxon>
        <taxon>Gammaproteobacteria</taxon>
        <taxon>Lysobacterales</taxon>
        <taxon>Rhodanobacteraceae</taxon>
        <taxon>Ahniella</taxon>
    </lineage>
</organism>
<evidence type="ECO:0000313" key="3">
    <source>
        <dbReference type="Proteomes" id="UP000241074"/>
    </source>
</evidence>
<evidence type="ECO:0000313" key="2">
    <source>
        <dbReference type="EMBL" id="AVP96292.1"/>
    </source>
</evidence>
<reference evidence="2 3" key="2">
    <citation type="submission" date="2018-03" db="EMBL/GenBank/DDBJ databases">
        <authorList>
            <person name="Keele B.F."/>
        </authorList>
    </citation>
    <scope>NUCLEOTIDE SEQUENCE [LARGE SCALE GENOMIC DNA]</scope>
    <source>
        <strain evidence="2 3">D13</strain>
    </source>
</reference>
<gene>
    <name evidence="2" type="ORF">C7S18_03405</name>
</gene>
<name>A0A2P1PN82_9GAMM</name>
<accession>A0A2P1PN82</accession>
<protein>
    <submittedName>
        <fullName evidence="2">Uncharacterized protein</fullName>
    </submittedName>
</protein>
<reference evidence="2 3" key="1">
    <citation type="submission" date="2018-03" db="EMBL/GenBank/DDBJ databases">
        <title>Ahniella affigens gen. nov., sp. nov., a gammaproteobacterium isolated from sandy soil near a stream.</title>
        <authorList>
            <person name="Ko Y."/>
            <person name="Kim J.-H."/>
        </authorList>
    </citation>
    <scope>NUCLEOTIDE SEQUENCE [LARGE SCALE GENOMIC DNA]</scope>
    <source>
        <strain evidence="2 3">D13</strain>
    </source>
</reference>
<proteinExistence type="predicted"/>
<keyword evidence="3" id="KW-1185">Reference proteome</keyword>
<dbReference type="Proteomes" id="UP000241074">
    <property type="component" value="Chromosome"/>
</dbReference>
<sequence length="60" mass="6711">MCGMSFWQRGEVVRSVQRCDVWMQSVADGSRTQAACGGHWNAARKQRPVRSGAISRTEAR</sequence>
<dbReference type="EMBL" id="CP027860">
    <property type="protein sequence ID" value="AVP96292.1"/>
    <property type="molecule type" value="Genomic_DNA"/>
</dbReference>
<dbReference type="AlphaFoldDB" id="A0A2P1PN82"/>